<dbReference type="PROSITE" id="PS50987">
    <property type="entry name" value="HTH_ARSR_2"/>
    <property type="match status" value="1"/>
</dbReference>
<dbReference type="NCBIfam" id="NF033788">
    <property type="entry name" value="HTH_metalloreg"/>
    <property type="match status" value="1"/>
</dbReference>
<dbReference type="EMBL" id="DSJL01000001">
    <property type="protein sequence ID" value="HEF63993.1"/>
    <property type="molecule type" value="Genomic_DNA"/>
</dbReference>
<gene>
    <name evidence="4" type="ORF">ENP47_00045</name>
</gene>
<sequence length="117" mass="13471">MHLDERERRRELYRLQAMLCQVLADPTRIELIELLGEGPKAVKELAQATGQRQAKISQHLAVLRQRGLVHAQRVGTEMHYSLTDPRILEACHLTRSLLLDQLLRQGELAESVLSERR</sequence>
<evidence type="ECO:0000256" key="2">
    <source>
        <dbReference type="ARBA" id="ARBA00023125"/>
    </source>
</evidence>
<dbReference type="InterPro" id="IPR011991">
    <property type="entry name" value="ArsR-like_HTH"/>
</dbReference>
<dbReference type="SUPFAM" id="SSF46785">
    <property type="entry name" value="Winged helix' DNA-binding domain"/>
    <property type="match status" value="1"/>
</dbReference>
<dbReference type="Gene3D" id="1.10.10.10">
    <property type="entry name" value="Winged helix-like DNA-binding domain superfamily/Winged helix DNA-binding domain"/>
    <property type="match status" value="1"/>
</dbReference>
<comment type="caution">
    <text evidence="4">The sequence shown here is derived from an EMBL/GenBank/DDBJ whole genome shotgun (WGS) entry which is preliminary data.</text>
</comment>
<evidence type="ECO:0000256" key="1">
    <source>
        <dbReference type="ARBA" id="ARBA00023015"/>
    </source>
</evidence>
<proteinExistence type="predicted"/>
<dbReference type="GO" id="GO:0003700">
    <property type="term" value="F:DNA-binding transcription factor activity"/>
    <property type="evidence" value="ECO:0007669"/>
    <property type="project" value="InterPro"/>
</dbReference>
<protein>
    <submittedName>
        <fullName evidence="4">ArsR family transcriptional regulator</fullName>
    </submittedName>
</protein>
<dbReference type="InterPro" id="IPR036388">
    <property type="entry name" value="WH-like_DNA-bd_sf"/>
</dbReference>
<dbReference type="CDD" id="cd00090">
    <property type="entry name" value="HTH_ARSR"/>
    <property type="match status" value="1"/>
</dbReference>
<keyword evidence="3" id="KW-0804">Transcription</keyword>
<keyword evidence="1" id="KW-0805">Transcription regulation</keyword>
<accession>A0A7C1JMT9</accession>
<dbReference type="AlphaFoldDB" id="A0A7C1JMT9"/>
<dbReference type="PANTHER" id="PTHR43132">
    <property type="entry name" value="ARSENICAL RESISTANCE OPERON REPRESSOR ARSR-RELATED"/>
    <property type="match status" value="1"/>
</dbReference>
<dbReference type="Pfam" id="PF01022">
    <property type="entry name" value="HTH_5"/>
    <property type="match status" value="1"/>
</dbReference>
<dbReference type="InterPro" id="IPR036390">
    <property type="entry name" value="WH_DNA-bd_sf"/>
</dbReference>
<organism evidence="4">
    <name type="scientific">Thermomicrobium roseum</name>
    <dbReference type="NCBI Taxonomy" id="500"/>
    <lineage>
        <taxon>Bacteria</taxon>
        <taxon>Pseudomonadati</taxon>
        <taxon>Thermomicrobiota</taxon>
        <taxon>Thermomicrobia</taxon>
        <taxon>Thermomicrobiales</taxon>
        <taxon>Thermomicrobiaceae</taxon>
        <taxon>Thermomicrobium</taxon>
    </lineage>
</organism>
<dbReference type="GO" id="GO:0003677">
    <property type="term" value="F:DNA binding"/>
    <property type="evidence" value="ECO:0007669"/>
    <property type="project" value="UniProtKB-KW"/>
</dbReference>
<dbReference type="InterPro" id="IPR001845">
    <property type="entry name" value="HTH_ArsR_DNA-bd_dom"/>
</dbReference>
<evidence type="ECO:0000313" key="4">
    <source>
        <dbReference type="EMBL" id="HEF63993.1"/>
    </source>
</evidence>
<name>A0A7C1JMT9_THERO</name>
<dbReference type="InterPro" id="IPR051011">
    <property type="entry name" value="Metal_resp_trans_reg"/>
</dbReference>
<dbReference type="SMART" id="SM00418">
    <property type="entry name" value="HTH_ARSR"/>
    <property type="match status" value="1"/>
</dbReference>
<dbReference type="PANTHER" id="PTHR43132:SF2">
    <property type="entry name" value="ARSENICAL RESISTANCE OPERON REPRESSOR ARSR-RELATED"/>
    <property type="match status" value="1"/>
</dbReference>
<evidence type="ECO:0000256" key="3">
    <source>
        <dbReference type="ARBA" id="ARBA00023163"/>
    </source>
</evidence>
<reference evidence="4" key="1">
    <citation type="journal article" date="2020" name="mSystems">
        <title>Genome- and Community-Level Interaction Insights into Carbon Utilization and Element Cycling Functions of Hydrothermarchaeota in Hydrothermal Sediment.</title>
        <authorList>
            <person name="Zhou Z."/>
            <person name="Liu Y."/>
            <person name="Xu W."/>
            <person name="Pan J."/>
            <person name="Luo Z.H."/>
            <person name="Li M."/>
        </authorList>
    </citation>
    <scope>NUCLEOTIDE SEQUENCE [LARGE SCALE GENOMIC DNA]</scope>
    <source>
        <strain evidence="4">SpSt-222</strain>
    </source>
</reference>
<keyword evidence="2" id="KW-0238">DNA-binding</keyword>
<dbReference type="PRINTS" id="PR00778">
    <property type="entry name" value="HTHARSR"/>
</dbReference>